<dbReference type="AlphaFoldDB" id="A0A853DJB4"/>
<comment type="caution">
    <text evidence="2">The sequence shown here is derived from an EMBL/GenBank/DDBJ whole genome shotgun (WGS) entry which is preliminary data.</text>
</comment>
<feature type="transmembrane region" description="Helical" evidence="1">
    <location>
        <begin position="60"/>
        <end position="78"/>
    </location>
</feature>
<dbReference type="Proteomes" id="UP000571817">
    <property type="component" value="Unassembled WGS sequence"/>
</dbReference>
<proteinExistence type="predicted"/>
<gene>
    <name evidence="2" type="ORF">HNR15_001228</name>
</gene>
<protein>
    <submittedName>
        <fullName evidence="2">Energy-coupling factor transporter transmembrane protein EcfT</fullName>
    </submittedName>
</protein>
<name>A0A853DJB4_9MICO</name>
<keyword evidence="1" id="KW-1133">Transmembrane helix</keyword>
<feature type="transmembrane region" description="Helical" evidence="1">
    <location>
        <begin position="35"/>
        <end position="54"/>
    </location>
</feature>
<dbReference type="RefSeq" id="WP_179480003.1">
    <property type="nucleotide sequence ID" value="NZ_JACCFW010000001.1"/>
</dbReference>
<sequence length="109" mass="11677">MSPTSADPRPSVHSSALRVRIEHASDPVLQRLSRLPSNTVVIVLLVLLVAGLVVRGWVGAVLIGVVAVAHGWGIYLAWPRLTGLERQMRLAVLLLAVALAVVCLISAFR</sequence>
<evidence type="ECO:0000313" key="3">
    <source>
        <dbReference type="Proteomes" id="UP000571817"/>
    </source>
</evidence>
<organism evidence="2 3">
    <name type="scientific">Allobranchiibius huperziae</name>
    <dbReference type="NCBI Taxonomy" id="1874116"/>
    <lineage>
        <taxon>Bacteria</taxon>
        <taxon>Bacillati</taxon>
        <taxon>Actinomycetota</taxon>
        <taxon>Actinomycetes</taxon>
        <taxon>Micrococcales</taxon>
        <taxon>Dermacoccaceae</taxon>
        <taxon>Allobranchiibius</taxon>
    </lineage>
</organism>
<keyword evidence="1" id="KW-0472">Membrane</keyword>
<keyword evidence="3" id="KW-1185">Reference proteome</keyword>
<dbReference type="Pfam" id="PF20444">
    <property type="entry name" value="DUF6703"/>
    <property type="match status" value="1"/>
</dbReference>
<feature type="transmembrane region" description="Helical" evidence="1">
    <location>
        <begin position="90"/>
        <end position="108"/>
    </location>
</feature>
<dbReference type="EMBL" id="JACCFW010000001">
    <property type="protein sequence ID" value="NYJ74265.1"/>
    <property type="molecule type" value="Genomic_DNA"/>
</dbReference>
<evidence type="ECO:0000256" key="1">
    <source>
        <dbReference type="SAM" id="Phobius"/>
    </source>
</evidence>
<dbReference type="InterPro" id="IPR046549">
    <property type="entry name" value="DUF6703"/>
</dbReference>
<accession>A0A853DJB4</accession>
<evidence type="ECO:0000313" key="2">
    <source>
        <dbReference type="EMBL" id="NYJ74265.1"/>
    </source>
</evidence>
<reference evidence="2 3" key="1">
    <citation type="submission" date="2020-07" db="EMBL/GenBank/DDBJ databases">
        <title>Sequencing the genomes of 1000 actinobacteria strains.</title>
        <authorList>
            <person name="Klenk H.-P."/>
        </authorList>
    </citation>
    <scope>NUCLEOTIDE SEQUENCE [LARGE SCALE GENOMIC DNA]</scope>
    <source>
        <strain evidence="2 3">DSM 29531</strain>
    </source>
</reference>
<keyword evidence="1 2" id="KW-0812">Transmembrane</keyword>